<accession>A0AAD9FV57</accession>
<evidence type="ECO:0000259" key="2">
    <source>
        <dbReference type="Pfam" id="PF08635"/>
    </source>
</evidence>
<dbReference type="AlphaFoldDB" id="A0AAD9FV57"/>
<dbReference type="InterPro" id="IPR052515">
    <property type="entry name" value="Gfo/Idh/MocA_Oxidoreductase"/>
</dbReference>
<reference evidence="3" key="1">
    <citation type="submission" date="2023-02" db="EMBL/GenBank/DDBJ databases">
        <title>Identification and recombinant expression of a fungal hydrolase from Papiliotrema laurentii that hydrolyzes apple cutin and clears colloidal polyester polyurethane.</title>
        <authorList>
            <consortium name="DOE Joint Genome Institute"/>
            <person name="Roman V.A."/>
            <person name="Bojanowski C."/>
            <person name="Crable B.R."/>
            <person name="Wagner D.N."/>
            <person name="Hung C.S."/>
            <person name="Nadeau L.J."/>
            <person name="Schratz L."/>
            <person name="Haridas S."/>
            <person name="Pangilinan J."/>
            <person name="Lipzen A."/>
            <person name="Na H."/>
            <person name="Yan M."/>
            <person name="Ng V."/>
            <person name="Grigoriev I.V."/>
            <person name="Spatafora J.W."/>
            <person name="Barlow D."/>
            <person name="Biffinger J."/>
            <person name="Kelley-Loughnane N."/>
            <person name="Varaljay V.A."/>
            <person name="Crookes-Goodson W.J."/>
        </authorList>
    </citation>
    <scope>NUCLEOTIDE SEQUENCE</scope>
    <source>
        <strain evidence="3">5307AH</strain>
    </source>
</reference>
<dbReference type="PANTHER" id="PTHR43249">
    <property type="entry name" value="UDP-N-ACETYL-2-AMINO-2-DEOXY-D-GLUCURONATE OXIDASE"/>
    <property type="match status" value="1"/>
</dbReference>
<proteinExistence type="predicted"/>
<feature type="domain" description="Gfo/Idh/MocA-like oxidoreductase N-terminal" evidence="1">
    <location>
        <begin position="7"/>
        <end position="158"/>
    </location>
</feature>
<organism evidence="3 4">
    <name type="scientific">Papiliotrema laurentii</name>
    <name type="common">Cryptococcus laurentii</name>
    <dbReference type="NCBI Taxonomy" id="5418"/>
    <lineage>
        <taxon>Eukaryota</taxon>
        <taxon>Fungi</taxon>
        <taxon>Dikarya</taxon>
        <taxon>Basidiomycota</taxon>
        <taxon>Agaricomycotina</taxon>
        <taxon>Tremellomycetes</taxon>
        <taxon>Tremellales</taxon>
        <taxon>Rhynchogastremaceae</taxon>
        <taxon>Papiliotrema</taxon>
    </lineage>
</organism>
<dbReference type="SUPFAM" id="SSF55347">
    <property type="entry name" value="Glyceraldehyde-3-phosphate dehydrogenase-like, C-terminal domain"/>
    <property type="match status" value="1"/>
</dbReference>
<comment type="caution">
    <text evidence="3">The sequence shown here is derived from an EMBL/GenBank/DDBJ whole genome shotgun (WGS) entry which is preliminary data.</text>
</comment>
<evidence type="ECO:0000313" key="3">
    <source>
        <dbReference type="EMBL" id="KAK1926835.1"/>
    </source>
</evidence>
<dbReference type="Proteomes" id="UP001182556">
    <property type="component" value="Unassembled WGS sequence"/>
</dbReference>
<dbReference type="Pfam" id="PF08635">
    <property type="entry name" value="ox_reductase_C"/>
    <property type="match status" value="1"/>
</dbReference>
<feature type="domain" description="Oxidoreductase putative C-terminal" evidence="2">
    <location>
        <begin position="167"/>
        <end position="308"/>
    </location>
</feature>
<evidence type="ECO:0000259" key="1">
    <source>
        <dbReference type="Pfam" id="PF01408"/>
    </source>
</evidence>
<protein>
    <submittedName>
        <fullName evidence="3">Oxidoreductase C terminal-domain-containing protein</fullName>
    </submittedName>
</protein>
<dbReference type="InterPro" id="IPR000683">
    <property type="entry name" value="Gfo/Idh/MocA-like_OxRdtase_N"/>
</dbReference>
<keyword evidence="4" id="KW-1185">Reference proteome</keyword>
<dbReference type="InterPro" id="IPR036291">
    <property type="entry name" value="NAD(P)-bd_dom_sf"/>
</dbReference>
<dbReference type="InterPro" id="IPR013944">
    <property type="entry name" value="OxRdtase_put_C"/>
</dbReference>
<dbReference type="SUPFAM" id="SSF51735">
    <property type="entry name" value="NAD(P)-binding Rossmann-fold domains"/>
    <property type="match status" value="1"/>
</dbReference>
<dbReference type="GO" id="GO:0000166">
    <property type="term" value="F:nucleotide binding"/>
    <property type="evidence" value="ECO:0007669"/>
    <property type="project" value="InterPro"/>
</dbReference>
<dbReference type="Gene3D" id="3.30.360.10">
    <property type="entry name" value="Dihydrodipicolinate Reductase, domain 2"/>
    <property type="match status" value="1"/>
</dbReference>
<dbReference type="PANTHER" id="PTHR43249:SF1">
    <property type="entry name" value="D-GLUCOSIDE 3-DEHYDROGENASE"/>
    <property type="match status" value="1"/>
</dbReference>
<gene>
    <name evidence="3" type="ORF">DB88DRAFT_184053</name>
</gene>
<name>A0AAD9FV57_PAPLA</name>
<dbReference type="EMBL" id="JAODAN010000002">
    <property type="protein sequence ID" value="KAK1926835.1"/>
    <property type="molecule type" value="Genomic_DNA"/>
</dbReference>
<dbReference type="Pfam" id="PF01408">
    <property type="entry name" value="GFO_IDH_MocA"/>
    <property type="match status" value="1"/>
</dbReference>
<evidence type="ECO:0000313" key="4">
    <source>
        <dbReference type="Proteomes" id="UP001182556"/>
    </source>
</evidence>
<sequence>MSTDTFHALLIGAGFAMFGTTEGPWNIAKRLEAKVGSRLSVDAIIEVDPPRAQAALEKKAAGPNAKAYENTVILGSVGEFAAKVQNGELVAPTAIFVATPPAFRGGLKAPRDLELQLTKHFPTIPIFLEKPVATGAPWEESVGEAKQVGEYLKANHKGVISIGYVLRYLSAVQTIKKIIEENNLHVMATFARWIMAYPGGIKLDWWNKAILQGPVIEQGTHVCDLSRYFGGDVNLDTLSASAVEWYEKPGHLSQIQIDESQIPEDARLPRFTTASWKYAGGAVGTMMHGISLHGTNDSIELQVFADGYQFILSDPYGTPELRIRRPDSDESEIIKTEDDPYQTEMNHFIDAIEGGPEPSILSSYQDATQTYELTWAIRNASELNSKKQLEKYGKGSA</sequence>